<feature type="region of interest" description="Disordered" evidence="1">
    <location>
        <begin position="408"/>
        <end position="431"/>
    </location>
</feature>
<comment type="caution">
    <text evidence="2">The sequence shown here is derived from an EMBL/GenBank/DDBJ whole genome shotgun (WGS) entry which is preliminary data.</text>
</comment>
<feature type="region of interest" description="Disordered" evidence="1">
    <location>
        <begin position="28"/>
        <end position="113"/>
    </location>
</feature>
<feature type="compositionally biased region" description="Low complexity" evidence="1">
    <location>
        <begin position="368"/>
        <end position="382"/>
    </location>
</feature>
<feature type="region of interest" description="Disordered" evidence="1">
    <location>
        <begin position="368"/>
        <end position="392"/>
    </location>
</feature>
<dbReference type="EMBL" id="JANBOJ010000024">
    <property type="protein sequence ID" value="KAJ1724678.1"/>
    <property type="molecule type" value="Genomic_DNA"/>
</dbReference>
<organism evidence="2 3">
    <name type="scientific">Coemansia erecta</name>
    <dbReference type="NCBI Taxonomy" id="147472"/>
    <lineage>
        <taxon>Eukaryota</taxon>
        <taxon>Fungi</taxon>
        <taxon>Fungi incertae sedis</taxon>
        <taxon>Zoopagomycota</taxon>
        <taxon>Kickxellomycotina</taxon>
        <taxon>Kickxellomycetes</taxon>
        <taxon>Kickxellales</taxon>
        <taxon>Kickxellaceae</taxon>
        <taxon>Coemansia</taxon>
    </lineage>
</organism>
<dbReference type="AlphaFoldDB" id="A0A9W8CUY5"/>
<feature type="compositionally biased region" description="Low complexity" evidence="1">
    <location>
        <begin position="726"/>
        <end position="753"/>
    </location>
</feature>
<name>A0A9W8CUY5_9FUNG</name>
<proteinExistence type="predicted"/>
<feature type="compositionally biased region" description="Low complexity" evidence="1">
    <location>
        <begin position="766"/>
        <end position="787"/>
    </location>
</feature>
<feature type="region of interest" description="Disordered" evidence="1">
    <location>
        <begin position="1001"/>
        <end position="1088"/>
    </location>
</feature>
<reference evidence="2" key="1">
    <citation type="submission" date="2022-07" db="EMBL/GenBank/DDBJ databases">
        <title>Phylogenomic reconstructions and comparative analyses of Kickxellomycotina fungi.</title>
        <authorList>
            <person name="Reynolds N.K."/>
            <person name="Stajich J.E."/>
            <person name="Barry K."/>
            <person name="Grigoriev I.V."/>
            <person name="Crous P."/>
            <person name="Smith M.E."/>
        </authorList>
    </citation>
    <scope>NUCLEOTIDE SEQUENCE</scope>
    <source>
        <strain evidence="2">NBRC 32514</strain>
    </source>
</reference>
<evidence type="ECO:0000256" key="1">
    <source>
        <dbReference type="SAM" id="MobiDB-lite"/>
    </source>
</evidence>
<feature type="region of interest" description="Disordered" evidence="1">
    <location>
        <begin position="481"/>
        <end position="505"/>
    </location>
</feature>
<feature type="compositionally biased region" description="Low complexity" evidence="1">
    <location>
        <begin position="840"/>
        <end position="851"/>
    </location>
</feature>
<feature type="compositionally biased region" description="Basic and acidic residues" evidence="1">
    <location>
        <begin position="288"/>
        <end position="297"/>
    </location>
</feature>
<dbReference type="Proteomes" id="UP001149813">
    <property type="component" value="Unassembled WGS sequence"/>
</dbReference>
<feature type="compositionally biased region" description="Polar residues" evidence="1">
    <location>
        <begin position="272"/>
        <end position="284"/>
    </location>
</feature>
<accession>A0A9W8CUY5</accession>
<feature type="compositionally biased region" description="Polar residues" evidence="1">
    <location>
        <begin position="823"/>
        <end position="834"/>
    </location>
</feature>
<feature type="compositionally biased region" description="Low complexity" evidence="1">
    <location>
        <begin position="260"/>
        <end position="271"/>
    </location>
</feature>
<feature type="compositionally biased region" description="Basic residues" evidence="1">
    <location>
        <begin position="71"/>
        <end position="81"/>
    </location>
</feature>
<sequence length="1135" mass="119894">MDATGNRLTPTSMPTSLEYVIDGPPGSYIDMTRSPHKNAHYQYPQTPLQQQPPPQVIPNSGSRPNGLLGKMFRKSTTKHPKLNPVGISSKDFFGDGPRSAITPASTSELGASPKGVRLTRKLSALPATESQLASQSLAATMQSIVPRSATALTFGLGANGNADSRHGETTSRFSGSFRDAAPFTPPPTGEGFGDAKQYGQRQRFDRSLPHMSGGNGNNTSTDAQVPAAFNDQSQRIRPSRLNLTPMDISEPPARHTETHPSVPGSVSPAVSDLSSISPKSQFAAQTRKLNDSDDDPLRAPIVSHSDLMNMYDEAERGLTAGERKKGGSMWRAKLSFTNVRRPETRSQRHQSFDSNSVDIATHSRVYSESPLVSVPSAAPSSARGNSPGTGTIPAPFSLDALLGAASESMSLRSAPPRENMEYGGVDGSRDASSEDIARVGSLGNIDKDFLLTIQRNSALEARRQRRRETRRNTMSFLGMSKRDDSADAENLSAMPSTPPAGSAARKNNSAFIASTDTSSGAVMPHGITREHLSRLAQIEDPPATYASVESVGNACPENLDVSSEHTEIPPKQLETPSVNRRKHELPEICYSRPSLDAFSRPDASARQSSDEDIDMIDGPVHSNKHATAPSSTLPKKPRPLSSDSLTYAEQPAAGSNPRLGSSSGEEDTPTVTQGPPSSGASTQKTLLSELGDAVLKESIASAALSSTIASDPSTANAPPKQPSPPGSSVSPRSVTTATLRSPVLVSSTSSSPDRSGDTDTVSMQFSTSATYSSPTRTTAASTTTGSVPPVPPLPRGIPSKSHKHITMVSIPSPAIPTRPGTANPHNSPRLTSNSRRYRGSTSVVPSTTTTSAGDTESVPLFLPPVPTAAASVSASNAIPANSALPPPPLRPPASQVNVALSDSGWDAESIRLQRYRMGPSLGRSNTNLTVDCTPVSSPPRFNGDHGSNPPRYAGYQPSAMNFTRKLSHPDTNIQTTSHALLSPTHSPDILSKSVSNLASVRMSVDASKRGSEGGSANSGHTHKHGISRLFSVTPSSRKSQQTKQPLVQNQALSSPNPSNASNNSSNSTLSRPQQSPASPTVTSLVGDPFARRKIRDQLASSAAFDRLLEEDDQFTMAISLTPSVAGVSRGSQKPR</sequence>
<feature type="region of interest" description="Disordered" evidence="1">
    <location>
        <begin position="557"/>
        <end position="686"/>
    </location>
</feature>
<feature type="compositionally biased region" description="Low complexity" evidence="1">
    <location>
        <begin position="1048"/>
        <end position="1070"/>
    </location>
</feature>
<feature type="region of interest" description="Disordered" evidence="1">
    <location>
        <begin position="705"/>
        <end position="858"/>
    </location>
</feature>
<gene>
    <name evidence="2" type="ORF">LPJ53_001106</name>
</gene>
<evidence type="ECO:0000313" key="2">
    <source>
        <dbReference type="EMBL" id="KAJ1724678.1"/>
    </source>
</evidence>
<keyword evidence="3" id="KW-1185">Reference proteome</keyword>
<feature type="compositionally biased region" description="Polar residues" evidence="1">
    <location>
        <begin position="1030"/>
        <end position="1047"/>
    </location>
</feature>
<feature type="compositionally biased region" description="Polar residues" evidence="1">
    <location>
        <begin position="658"/>
        <end position="686"/>
    </location>
</feature>
<dbReference type="OrthoDB" id="5572813at2759"/>
<evidence type="ECO:0000313" key="3">
    <source>
        <dbReference type="Proteomes" id="UP001149813"/>
    </source>
</evidence>
<feature type="compositionally biased region" description="Polar residues" evidence="1">
    <location>
        <begin position="1071"/>
        <end position="1083"/>
    </location>
</feature>
<feature type="region of interest" description="Disordered" evidence="1">
    <location>
        <begin position="159"/>
        <end position="298"/>
    </location>
</feature>
<protein>
    <submittedName>
        <fullName evidence="2">Uncharacterized protein</fullName>
    </submittedName>
</protein>